<dbReference type="SUPFAM" id="SSF55920">
    <property type="entry name" value="Creatinase/aminopeptidase"/>
    <property type="match status" value="1"/>
</dbReference>
<comment type="caution">
    <text evidence="1">The sequence shown here is derived from an EMBL/GenBank/DDBJ whole genome shotgun (WGS) entry which is preliminary data.</text>
</comment>
<evidence type="ECO:0000313" key="2">
    <source>
        <dbReference type="Proteomes" id="UP000011682"/>
    </source>
</evidence>
<keyword evidence="2" id="KW-1185">Reference proteome</keyword>
<dbReference type="EMBL" id="ANAH02000033">
    <property type="protein sequence ID" value="EPX57677.1"/>
    <property type="molecule type" value="Genomic_DNA"/>
</dbReference>
<organism evidence="1 2">
    <name type="scientific">Cystobacter fuscus (strain ATCC 25194 / DSM 2262 / NBRC 100088 / M29)</name>
    <dbReference type="NCBI Taxonomy" id="1242864"/>
    <lineage>
        <taxon>Bacteria</taxon>
        <taxon>Pseudomonadati</taxon>
        <taxon>Myxococcota</taxon>
        <taxon>Myxococcia</taxon>
        <taxon>Myxococcales</taxon>
        <taxon>Cystobacterineae</taxon>
        <taxon>Archangiaceae</taxon>
        <taxon>Cystobacter</taxon>
    </lineage>
</organism>
<name>S9P639_CYSF2</name>
<dbReference type="AlphaFoldDB" id="S9P639"/>
<proteinExistence type="predicted"/>
<reference evidence="1" key="1">
    <citation type="submission" date="2013-05" db="EMBL/GenBank/DDBJ databases">
        <title>Genome assembly of Cystobacter fuscus DSM 2262.</title>
        <authorList>
            <person name="Sharma G."/>
            <person name="Khatri I."/>
            <person name="Kaur C."/>
            <person name="Mayilraj S."/>
            <person name="Subramanian S."/>
        </authorList>
    </citation>
    <scope>NUCLEOTIDE SEQUENCE [LARGE SCALE GENOMIC DNA]</scope>
    <source>
        <strain evidence="1">DSM 2262</strain>
    </source>
</reference>
<accession>S9P639</accession>
<gene>
    <name evidence="1" type="ORF">D187_004816</name>
</gene>
<sequence>MGKVTPEARALVDATWDALDEGTRAGGGMALRPGMILAGEPMVNQATSEGAVLDE</sequence>
<protein>
    <submittedName>
        <fullName evidence="1">Uncharacterized protein</fullName>
    </submittedName>
</protein>
<evidence type="ECO:0000313" key="1">
    <source>
        <dbReference type="EMBL" id="EPX57677.1"/>
    </source>
</evidence>
<dbReference type="Proteomes" id="UP000011682">
    <property type="component" value="Unassembled WGS sequence"/>
</dbReference>
<dbReference type="InterPro" id="IPR036005">
    <property type="entry name" value="Creatinase/aminopeptidase-like"/>
</dbReference>